<feature type="chain" id="PRO_5003606747" description="Methylaspartate ammonia-lyase" evidence="1">
    <location>
        <begin position="31"/>
        <end position="420"/>
    </location>
</feature>
<dbReference type="STRING" id="1150469.RSPPHO_02026"/>
<dbReference type="PATRIC" id="fig|1150469.3.peg.2278"/>
<keyword evidence="1" id="KW-0732">Signal</keyword>
<dbReference type="eggNOG" id="COG1331">
    <property type="taxonomic scope" value="Bacteria"/>
</dbReference>
<reference evidence="2 3" key="1">
    <citation type="submission" date="2012-02" db="EMBL/GenBank/DDBJ databases">
        <title>Shotgun genome sequence of Phaeospirillum photometricum DSM 122.</title>
        <authorList>
            <person name="Duquesne K."/>
            <person name="Sturgis J."/>
        </authorList>
    </citation>
    <scope>NUCLEOTIDE SEQUENCE [LARGE SCALE GENOMIC DNA]</scope>
    <source>
        <strain evidence="3">DSM122</strain>
    </source>
</reference>
<feature type="signal peptide" evidence="1">
    <location>
        <begin position="1"/>
        <end position="30"/>
    </location>
</feature>
<dbReference type="Proteomes" id="UP000033220">
    <property type="component" value="Chromosome DSM 122"/>
</dbReference>
<dbReference type="HOGENOM" id="CLU_043770_0_0_5"/>
<proteinExistence type="predicted"/>
<dbReference type="InterPro" id="IPR008930">
    <property type="entry name" value="Terpenoid_cyclase/PrenylTrfase"/>
</dbReference>
<evidence type="ECO:0000313" key="3">
    <source>
        <dbReference type="Proteomes" id="UP000033220"/>
    </source>
</evidence>
<gene>
    <name evidence="2" type="ORF">RSPPHO_02026</name>
</gene>
<organism evidence="2 3">
    <name type="scientific">Pararhodospirillum photometricum DSM 122</name>
    <dbReference type="NCBI Taxonomy" id="1150469"/>
    <lineage>
        <taxon>Bacteria</taxon>
        <taxon>Pseudomonadati</taxon>
        <taxon>Pseudomonadota</taxon>
        <taxon>Alphaproteobacteria</taxon>
        <taxon>Rhodospirillales</taxon>
        <taxon>Rhodospirillaceae</taxon>
        <taxon>Pararhodospirillum</taxon>
    </lineage>
</organism>
<dbReference type="SUPFAM" id="SSF48239">
    <property type="entry name" value="Terpenoid cyclases/Protein prenyltransferases"/>
    <property type="match status" value="1"/>
</dbReference>
<evidence type="ECO:0000313" key="2">
    <source>
        <dbReference type="EMBL" id="CCG08652.1"/>
    </source>
</evidence>
<keyword evidence="3" id="KW-1185">Reference proteome</keyword>
<evidence type="ECO:0008006" key="4">
    <source>
        <dbReference type="Google" id="ProtNLM"/>
    </source>
</evidence>
<protein>
    <recommendedName>
        <fullName evidence="4">Methylaspartate ammonia-lyase</fullName>
    </recommendedName>
</protein>
<evidence type="ECO:0000256" key="1">
    <source>
        <dbReference type="SAM" id="SignalP"/>
    </source>
</evidence>
<dbReference type="EMBL" id="HE663493">
    <property type="protein sequence ID" value="CCG08652.1"/>
    <property type="molecule type" value="Genomic_DNA"/>
</dbReference>
<dbReference type="KEGG" id="rpm:RSPPHO_02026"/>
<accession>H6SKY7</accession>
<sequence length="420" mass="43947">MRKTMRLRHALGGLFLVSAGLLAQAPVAAAATPDPVPLLKSRGCDTLTGRVAALEGPAVLLPSYDPPPADPALAGAAFTYDNALAVLALLACDAVPEARRVGEALRRATVSDRVAPPLGRLRNAYRAGPQPETPPPHGWWDATRQAWLEDDTQVGTATGNVAWAGLALVALGEATHDPGFTAAAAQLGQWIMTHTQDTKGPGGFTGGVHGNDQGAQRLTWKSTEHAIDAEALFRRLLAVGAPGPWAKGRDHARAFVQALWDEPSGHFLTGTTPDGVTPNTGSSGLDAQLWAQLLPEAPPAWARALDYARTAHGVPGGYAFNNDRAGLWTEGTAQAALALAVRGRPANAEMASVAAQISPTGYLWATPEERLSTGLALGPASTTADFFYYKIPHLGATAWAVLAATRWNPFTGQALTVGSR</sequence>
<name>H6SKY7_PARPM</name>
<dbReference type="AlphaFoldDB" id="H6SKY7"/>